<name>A0ABT3IWA5_9BACT</name>
<evidence type="ECO:0000256" key="2">
    <source>
        <dbReference type="SAM" id="SignalP"/>
    </source>
</evidence>
<feature type="coiled-coil region" evidence="1">
    <location>
        <begin position="345"/>
        <end position="390"/>
    </location>
</feature>
<dbReference type="RefSeq" id="WP_264735052.1">
    <property type="nucleotide sequence ID" value="NZ_JAPDNR010000001.1"/>
</dbReference>
<protein>
    <recommendedName>
        <fullName evidence="5">Peptidase S74 domain-containing protein</fullName>
    </recommendedName>
</protein>
<sequence length="391" mass="43792">MQRRCITVVCLLTVLFLTITARKCIAQGSTVDAWITVGPTQLGASPYSLLYYKLFQINAGTDRYASVIDVSIQGDANYYDRQATYRIRIDKLEGKADRFDGLEIRCTSGNPLSANFYIFNDAVWVRSNHQWGNLFYRFAGNFAGGSPLNTAPYGQTVTAPANPLLTLTTGGVKYDFDSSKYYLLPINYVDGSTNLFNSLSLQTNVKVGTILTDQFPYDNKVQPHYGMQWTTDSWSNLGNSFWLSAFGGMKLFTAGVPRLIINAAGNVGIGTTAPDKDFKLAVNGTIGAQRVKVTQQGWADFVFLPEYRLKPLTEVADFIKTHQHLPDIPSAKEVAITGVDLGEMNKKLLQKVEELTLYLIELKKENEQLKMQQVQQNKQLLERIEKLECKR</sequence>
<evidence type="ECO:0000313" key="3">
    <source>
        <dbReference type="EMBL" id="MCW3488248.1"/>
    </source>
</evidence>
<keyword evidence="1" id="KW-0175">Coiled coil</keyword>
<evidence type="ECO:0000313" key="4">
    <source>
        <dbReference type="Proteomes" id="UP001207742"/>
    </source>
</evidence>
<feature type="chain" id="PRO_5047530104" description="Peptidase S74 domain-containing protein" evidence="2">
    <location>
        <begin position="27"/>
        <end position="391"/>
    </location>
</feature>
<reference evidence="3 4" key="1">
    <citation type="submission" date="2022-10" db="EMBL/GenBank/DDBJ databases">
        <title>Chitinophaga nivalis PC15 sp. nov., isolated from Pyeongchang county, South Korea.</title>
        <authorList>
            <person name="Trinh H.N."/>
        </authorList>
    </citation>
    <scope>NUCLEOTIDE SEQUENCE [LARGE SCALE GENOMIC DNA]</scope>
    <source>
        <strain evidence="3 4">PC14</strain>
    </source>
</reference>
<keyword evidence="4" id="KW-1185">Reference proteome</keyword>
<feature type="signal peptide" evidence="2">
    <location>
        <begin position="1"/>
        <end position="26"/>
    </location>
</feature>
<accession>A0ABT3IWA5</accession>
<gene>
    <name evidence="3" type="ORF">OL497_30415</name>
</gene>
<dbReference type="EMBL" id="JAPDNS010000002">
    <property type="protein sequence ID" value="MCW3488248.1"/>
    <property type="molecule type" value="Genomic_DNA"/>
</dbReference>
<keyword evidence="2" id="KW-0732">Signal</keyword>
<evidence type="ECO:0000256" key="1">
    <source>
        <dbReference type="SAM" id="Coils"/>
    </source>
</evidence>
<proteinExistence type="predicted"/>
<comment type="caution">
    <text evidence="3">The sequence shown here is derived from an EMBL/GenBank/DDBJ whole genome shotgun (WGS) entry which is preliminary data.</text>
</comment>
<dbReference type="Proteomes" id="UP001207742">
    <property type="component" value="Unassembled WGS sequence"/>
</dbReference>
<organism evidence="3 4">
    <name type="scientific">Chitinophaga nivalis</name>
    <dbReference type="NCBI Taxonomy" id="2991709"/>
    <lineage>
        <taxon>Bacteria</taxon>
        <taxon>Pseudomonadati</taxon>
        <taxon>Bacteroidota</taxon>
        <taxon>Chitinophagia</taxon>
        <taxon>Chitinophagales</taxon>
        <taxon>Chitinophagaceae</taxon>
        <taxon>Chitinophaga</taxon>
    </lineage>
</organism>
<evidence type="ECO:0008006" key="5">
    <source>
        <dbReference type="Google" id="ProtNLM"/>
    </source>
</evidence>